<dbReference type="InterPro" id="IPR011761">
    <property type="entry name" value="ATP-grasp"/>
</dbReference>
<comment type="similarity">
    <text evidence="6 7">Belongs to the PurK/PurT family.</text>
</comment>
<dbReference type="SUPFAM" id="SSF51246">
    <property type="entry name" value="Rudiment single hybrid motif"/>
    <property type="match status" value="1"/>
</dbReference>
<dbReference type="NCBIfam" id="NF004679">
    <property type="entry name" value="PRK06019.1-5"/>
    <property type="match status" value="1"/>
</dbReference>
<evidence type="ECO:0000313" key="9">
    <source>
        <dbReference type="EMBL" id="PEN14929.1"/>
    </source>
</evidence>
<evidence type="ECO:0000256" key="2">
    <source>
        <dbReference type="ARBA" id="ARBA00022755"/>
    </source>
</evidence>
<dbReference type="GO" id="GO:0034028">
    <property type="term" value="F:5-(carboxyamino)imidazole ribonucleotide synthase activity"/>
    <property type="evidence" value="ECO:0007669"/>
    <property type="project" value="UniProtKB-UniRule"/>
</dbReference>
<dbReference type="InterPro" id="IPR040686">
    <property type="entry name" value="PurK_C"/>
</dbReference>
<dbReference type="InterPro" id="IPR054350">
    <property type="entry name" value="PurT/PurK_preATP-grasp"/>
</dbReference>
<keyword evidence="6 7" id="KW-0436">Ligase</keyword>
<feature type="domain" description="ATP-grasp" evidence="8">
    <location>
        <begin position="112"/>
        <end position="299"/>
    </location>
</feature>
<dbReference type="NCBIfam" id="NF004680">
    <property type="entry name" value="PRK06019.1-6"/>
    <property type="match status" value="1"/>
</dbReference>
<comment type="function">
    <text evidence="7">Catalyzes the ATP-dependent conversion of 5-aminoimidazole ribonucleotide (AIR) and HCO(3)- to N5-carboxyaminoimidazole ribonucleotide (N5-CAIR).</text>
</comment>
<dbReference type="GO" id="GO:0005524">
    <property type="term" value="F:ATP binding"/>
    <property type="evidence" value="ECO:0007669"/>
    <property type="project" value="UniProtKB-UniRule"/>
</dbReference>
<gene>
    <name evidence="6 7 9" type="primary">purK</name>
    <name evidence="9" type="ORF">CRI94_01155</name>
</gene>
<dbReference type="Pfam" id="PF22660">
    <property type="entry name" value="RS_preATP-grasp-like"/>
    <property type="match status" value="1"/>
</dbReference>
<dbReference type="Pfam" id="PF02222">
    <property type="entry name" value="ATP-grasp"/>
    <property type="match status" value="1"/>
</dbReference>
<keyword evidence="10" id="KW-1185">Reference proteome</keyword>
<dbReference type="SUPFAM" id="SSF56059">
    <property type="entry name" value="Glutathione synthetase ATP-binding domain-like"/>
    <property type="match status" value="1"/>
</dbReference>
<feature type="binding site" evidence="6">
    <location>
        <position position="148"/>
    </location>
    <ligand>
        <name>ATP</name>
        <dbReference type="ChEBI" id="CHEBI:30616"/>
    </ligand>
</feature>
<dbReference type="EC" id="6.3.4.18" evidence="6 7"/>
<keyword evidence="2 6" id="KW-0658">Purine biosynthesis</keyword>
<name>A0A2A8D1U6_9BACT</name>
<accession>A0A2A8D1U6</accession>
<organism evidence="9 10">
    <name type="scientific">Longibacter salinarum</name>
    <dbReference type="NCBI Taxonomy" id="1850348"/>
    <lineage>
        <taxon>Bacteria</taxon>
        <taxon>Pseudomonadati</taxon>
        <taxon>Rhodothermota</taxon>
        <taxon>Rhodothermia</taxon>
        <taxon>Rhodothermales</taxon>
        <taxon>Salisaetaceae</taxon>
        <taxon>Longibacter</taxon>
    </lineage>
</organism>
<dbReference type="GO" id="GO:0005829">
    <property type="term" value="C:cytosol"/>
    <property type="evidence" value="ECO:0007669"/>
    <property type="project" value="TreeGrafter"/>
</dbReference>
<dbReference type="Pfam" id="PF17769">
    <property type="entry name" value="PurK_C"/>
    <property type="match status" value="1"/>
</dbReference>
<comment type="function">
    <text evidence="6">Catalyzes the ATP-dependent conversion of 5-aminoimidazole ribonucleotide (AIR) and HCO(3)(-) to N5-carboxyaminoimidazole ribonucleotide (N5-CAIR).</text>
</comment>
<keyword evidence="4 6" id="KW-0067">ATP-binding</keyword>
<sequence>MSTVSSESFPTVGVLGGGQLGKMMAAAAQQLGVHTRLLSPKDAGPMQFFADSRSGDWRDPEVLRRFARECDVITVESEWAPAAEMAEVLPENAALRPGPSTLDLIKDKGVQNRTLAEAGLPLPPFACCHTLSDAVDAASKLGYPVVVKQYRGSYDGYGNATARDESELRQAWPDLAADDGALIEAFIPFERELAVQVARRPGGEQVTYPVAYTVQRDHRCHAVVVPAPIDEDVSERAREVAAAAVDAVDGVGLTAVELFQTEDNDILVNELAPRPHNTGHYSIEGSHTSQFENHIRAILDWPLGDPGLRANSAVMVNVLGHRDGRPPKTTGLREALSVSGAAVHIYGKPQVRPNRKMGHVTVVGDDPESVRARAEEAAAAIEL</sequence>
<feature type="binding site" evidence="6">
    <location>
        <begin position="269"/>
        <end position="270"/>
    </location>
    <ligand>
        <name>ATP</name>
        <dbReference type="ChEBI" id="CHEBI:30616"/>
    </ligand>
</feature>
<dbReference type="InterPro" id="IPR011054">
    <property type="entry name" value="Rudment_hybrid_motif"/>
</dbReference>
<dbReference type="Gene3D" id="3.30.470.20">
    <property type="entry name" value="ATP-grasp fold, B domain"/>
    <property type="match status" value="1"/>
</dbReference>
<comment type="catalytic activity">
    <reaction evidence="6 7">
        <text>5-amino-1-(5-phospho-beta-D-ribosyl)imidazole + hydrogencarbonate + ATP = 5-carboxyamino-1-(5-phospho-D-ribosyl)imidazole + ADP + phosphate + 2 H(+)</text>
        <dbReference type="Rhea" id="RHEA:19317"/>
        <dbReference type="ChEBI" id="CHEBI:15378"/>
        <dbReference type="ChEBI" id="CHEBI:17544"/>
        <dbReference type="ChEBI" id="CHEBI:30616"/>
        <dbReference type="ChEBI" id="CHEBI:43474"/>
        <dbReference type="ChEBI" id="CHEBI:58730"/>
        <dbReference type="ChEBI" id="CHEBI:137981"/>
        <dbReference type="ChEBI" id="CHEBI:456216"/>
        <dbReference type="EC" id="6.3.4.18"/>
    </reaction>
</comment>
<evidence type="ECO:0000256" key="7">
    <source>
        <dbReference type="RuleBase" id="RU361200"/>
    </source>
</evidence>
<dbReference type="GO" id="GO:0004638">
    <property type="term" value="F:phosphoribosylaminoimidazole carboxylase activity"/>
    <property type="evidence" value="ECO:0007669"/>
    <property type="project" value="InterPro"/>
</dbReference>
<comment type="caution">
    <text evidence="9">The sequence shown here is derived from an EMBL/GenBank/DDBJ whole genome shotgun (WGS) entry which is preliminary data.</text>
</comment>
<dbReference type="RefSeq" id="WP_098073827.1">
    <property type="nucleotide sequence ID" value="NZ_PDEQ01000001.1"/>
</dbReference>
<evidence type="ECO:0000259" key="8">
    <source>
        <dbReference type="PROSITE" id="PS50975"/>
    </source>
</evidence>
<dbReference type="PROSITE" id="PS50975">
    <property type="entry name" value="ATP_GRASP"/>
    <property type="match status" value="1"/>
</dbReference>
<keyword evidence="3" id="KW-0210">Decarboxylase</keyword>
<dbReference type="PANTHER" id="PTHR11609">
    <property type="entry name" value="PURINE BIOSYNTHESIS PROTEIN 6/7, PUR6/7"/>
    <property type="match status" value="1"/>
</dbReference>
<feature type="binding site" evidence="6">
    <location>
        <position position="108"/>
    </location>
    <ligand>
        <name>ATP</name>
        <dbReference type="ChEBI" id="CHEBI:30616"/>
    </ligand>
</feature>
<dbReference type="PANTHER" id="PTHR11609:SF5">
    <property type="entry name" value="PHOSPHORIBOSYLAMINOIMIDAZOLE CARBOXYLASE"/>
    <property type="match status" value="1"/>
</dbReference>
<keyword evidence="1 6" id="KW-0547">Nucleotide-binding</keyword>
<dbReference type="InterPro" id="IPR013815">
    <property type="entry name" value="ATP_grasp_subdomain_1"/>
</dbReference>
<dbReference type="InterPro" id="IPR003135">
    <property type="entry name" value="ATP-grasp_carboxylate-amine"/>
</dbReference>
<dbReference type="OrthoDB" id="9804625at2"/>
<evidence type="ECO:0000256" key="5">
    <source>
        <dbReference type="ARBA" id="ARBA00023239"/>
    </source>
</evidence>
<dbReference type="UniPathway" id="UPA00074">
    <property type="reaction ID" value="UER00942"/>
</dbReference>
<dbReference type="NCBIfam" id="TIGR01161">
    <property type="entry name" value="purK"/>
    <property type="match status" value="1"/>
</dbReference>
<evidence type="ECO:0000256" key="4">
    <source>
        <dbReference type="ARBA" id="ARBA00022840"/>
    </source>
</evidence>
<dbReference type="Proteomes" id="UP000220102">
    <property type="component" value="Unassembled WGS sequence"/>
</dbReference>
<reference evidence="9 10" key="1">
    <citation type="submission" date="2017-10" db="EMBL/GenBank/DDBJ databases">
        <title>Draft genome of Longibacter Salinarum.</title>
        <authorList>
            <person name="Goh K.M."/>
            <person name="Shamsir M.S."/>
            <person name="Lim S.W."/>
        </authorList>
    </citation>
    <scope>NUCLEOTIDE SEQUENCE [LARGE SCALE GENOMIC DNA]</scope>
    <source>
        <strain evidence="9 10">KCTC 52045</strain>
    </source>
</reference>
<evidence type="ECO:0000256" key="6">
    <source>
        <dbReference type="HAMAP-Rule" id="MF_01928"/>
    </source>
</evidence>
<dbReference type="EMBL" id="PDEQ01000001">
    <property type="protein sequence ID" value="PEN14929.1"/>
    <property type="molecule type" value="Genomic_DNA"/>
</dbReference>
<feature type="binding site" evidence="6">
    <location>
        <begin position="184"/>
        <end position="187"/>
    </location>
    <ligand>
        <name>ATP</name>
        <dbReference type="ChEBI" id="CHEBI:30616"/>
    </ligand>
</feature>
<dbReference type="AlphaFoldDB" id="A0A2A8D1U6"/>
<protein>
    <recommendedName>
        <fullName evidence="6 7">N5-carboxyaminoimidazole ribonucleotide synthase</fullName>
        <shortName evidence="6 7">N5-CAIR synthase</shortName>
        <ecNumber evidence="6 7">6.3.4.18</ecNumber>
    </recommendedName>
    <alternativeName>
        <fullName evidence="6 7">5-(carboxyamino)imidazole ribonucleotide synthetase</fullName>
    </alternativeName>
</protein>
<dbReference type="InterPro" id="IPR005875">
    <property type="entry name" value="PurK"/>
</dbReference>
<dbReference type="GO" id="GO:0046872">
    <property type="term" value="F:metal ion binding"/>
    <property type="evidence" value="ECO:0007669"/>
    <property type="project" value="InterPro"/>
</dbReference>
<feature type="binding site" evidence="6">
    <location>
        <position position="192"/>
    </location>
    <ligand>
        <name>ATP</name>
        <dbReference type="ChEBI" id="CHEBI:30616"/>
    </ligand>
</feature>
<keyword evidence="5" id="KW-0456">Lyase</keyword>
<dbReference type="SUPFAM" id="SSF52440">
    <property type="entry name" value="PreATP-grasp domain"/>
    <property type="match status" value="1"/>
</dbReference>
<dbReference type="InterPro" id="IPR016185">
    <property type="entry name" value="PreATP-grasp_dom_sf"/>
</dbReference>
<evidence type="ECO:0000256" key="3">
    <source>
        <dbReference type="ARBA" id="ARBA00022793"/>
    </source>
</evidence>
<dbReference type="Gene3D" id="3.30.1490.20">
    <property type="entry name" value="ATP-grasp fold, A domain"/>
    <property type="match status" value="1"/>
</dbReference>
<comment type="subunit">
    <text evidence="6 7">Homodimer.</text>
</comment>
<dbReference type="Gene3D" id="3.40.50.20">
    <property type="match status" value="1"/>
</dbReference>
<proteinExistence type="inferred from homology"/>
<evidence type="ECO:0000313" key="10">
    <source>
        <dbReference type="Proteomes" id="UP000220102"/>
    </source>
</evidence>
<dbReference type="GO" id="GO:0006189">
    <property type="term" value="P:'de novo' IMP biosynthetic process"/>
    <property type="evidence" value="ECO:0007669"/>
    <property type="project" value="UniProtKB-UniRule"/>
</dbReference>
<dbReference type="FunFam" id="3.30.470.20:FF:000037">
    <property type="entry name" value="Phosphoribosylaminoimidazole carboxylase, chloroplastic"/>
    <property type="match status" value="1"/>
</dbReference>
<evidence type="ECO:0000256" key="1">
    <source>
        <dbReference type="ARBA" id="ARBA00022741"/>
    </source>
</evidence>
<dbReference type="HAMAP" id="MF_01928">
    <property type="entry name" value="PurK"/>
    <property type="match status" value="1"/>
</dbReference>
<comment type="pathway">
    <text evidence="6 7">Purine metabolism; IMP biosynthesis via de novo pathway; 5-amino-1-(5-phospho-D-ribosyl)imidazole-4-carboxylate from 5-amino-1-(5-phospho-D-ribosyl)imidazole (N5-CAIR route): step 1/2.</text>
</comment>
<comment type="caution">
    <text evidence="6">Lacks conserved residue(s) required for the propagation of feature annotation.</text>
</comment>